<feature type="compositionally biased region" description="Basic and acidic residues" evidence="7">
    <location>
        <begin position="272"/>
        <end position="282"/>
    </location>
</feature>
<feature type="binding site" evidence="6">
    <location>
        <position position="101"/>
    </location>
    <ligand>
        <name>S-adenosyl-L-methionine</name>
        <dbReference type="ChEBI" id="CHEBI:59789"/>
    </ligand>
</feature>
<comment type="caution">
    <text evidence="8">The sequence shown here is derived from an EMBL/GenBank/DDBJ whole genome shotgun (WGS) entry which is preliminary data.</text>
</comment>
<feature type="region of interest" description="Disordered" evidence="7">
    <location>
        <begin position="272"/>
        <end position="307"/>
    </location>
</feature>
<dbReference type="Gene3D" id="3.40.50.150">
    <property type="entry name" value="Vaccinia Virus protein VP39"/>
    <property type="match status" value="1"/>
</dbReference>
<dbReference type="SUPFAM" id="SSF53335">
    <property type="entry name" value="S-adenosyl-L-methionine-dependent methyltransferases"/>
    <property type="match status" value="1"/>
</dbReference>
<comment type="similarity">
    <text evidence="1 6">Belongs to the methyltransferase superfamily. RsmH family.</text>
</comment>
<keyword evidence="4 6" id="KW-0808">Transferase</keyword>
<feature type="binding site" evidence="6">
    <location>
        <position position="80"/>
    </location>
    <ligand>
        <name>S-adenosyl-L-methionine</name>
        <dbReference type="ChEBI" id="CHEBI:59789"/>
    </ligand>
</feature>
<comment type="subcellular location">
    <subcellularLocation>
        <location evidence="6">Cytoplasm</location>
    </subcellularLocation>
</comment>
<dbReference type="GO" id="GO:0071424">
    <property type="term" value="F:rRNA (cytosine-N4-)-methyltransferase activity"/>
    <property type="evidence" value="ECO:0007669"/>
    <property type="project" value="UniProtKB-UniRule"/>
</dbReference>
<evidence type="ECO:0000313" key="9">
    <source>
        <dbReference type="Proteomes" id="UP000011885"/>
    </source>
</evidence>
<evidence type="ECO:0000256" key="4">
    <source>
        <dbReference type="ARBA" id="ARBA00022679"/>
    </source>
</evidence>
<proteinExistence type="inferred from homology"/>
<dbReference type="NCBIfam" id="TIGR00006">
    <property type="entry name" value="16S rRNA (cytosine(1402)-N(4))-methyltransferase RsmH"/>
    <property type="match status" value="1"/>
</dbReference>
<evidence type="ECO:0000313" key="8">
    <source>
        <dbReference type="EMBL" id="EMI56606.1"/>
    </source>
</evidence>
<dbReference type="GO" id="GO:0070475">
    <property type="term" value="P:rRNA base methylation"/>
    <property type="evidence" value="ECO:0007669"/>
    <property type="project" value="UniProtKB-UniRule"/>
</dbReference>
<keyword evidence="5 6" id="KW-0949">S-adenosyl-L-methionine</keyword>
<dbReference type="Gene3D" id="1.10.150.170">
    <property type="entry name" value="Putative methyltransferase TM0872, insert domain"/>
    <property type="match status" value="1"/>
</dbReference>
<dbReference type="Proteomes" id="UP000011885">
    <property type="component" value="Unassembled WGS sequence"/>
</dbReference>
<dbReference type="PIRSF" id="PIRSF004486">
    <property type="entry name" value="MraW"/>
    <property type="match status" value="1"/>
</dbReference>
<dbReference type="OrthoDB" id="9806637at2"/>
<evidence type="ECO:0000256" key="1">
    <source>
        <dbReference type="ARBA" id="ARBA00010396"/>
    </source>
</evidence>
<evidence type="ECO:0000256" key="6">
    <source>
        <dbReference type="HAMAP-Rule" id="MF_01007"/>
    </source>
</evidence>
<evidence type="ECO:0000256" key="3">
    <source>
        <dbReference type="ARBA" id="ARBA00022603"/>
    </source>
</evidence>
<dbReference type="InterPro" id="IPR029063">
    <property type="entry name" value="SAM-dependent_MTases_sf"/>
</dbReference>
<dbReference type="AlphaFoldDB" id="M5UFH7"/>
<protein>
    <recommendedName>
        <fullName evidence="6">Ribosomal RNA small subunit methyltransferase H</fullName>
        <ecNumber evidence="6">2.1.1.199</ecNumber>
    </recommendedName>
    <alternativeName>
        <fullName evidence="6">16S rRNA m(4)C1402 methyltransferase</fullName>
    </alternativeName>
    <alternativeName>
        <fullName evidence="6">rRNA (cytosine-N(4)-)-methyltransferase RsmH</fullName>
    </alternativeName>
</protein>
<comment type="function">
    <text evidence="6">Specifically methylates the N4 position of cytidine in position 1402 (C1402) of 16S rRNA.</text>
</comment>
<dbReference type="GO" id="GO:0005737">
    <property type="term" value="C:cytoplasm"/>
    <property type="evidence" value="ECO:0007669"/>
    <property type="project" value="UniProtKB-SubCell"/>
</dbReference>
<evidence type="ECO:0000256" key="7">
    <source>
        <dbReference type="SAM" id="MobiDB-lite"/>
    </source>
</evidence>
<dbReference type="PATRIC" id="fig|1263870.3.peg.2071"/>
<gene>
    <name evidence="6" type="primary">rsmH</name>
    <name evidence="8" type="ORF">RSSM_01939</name>
</gene>
<reference evidence="8 9" key="1">
    <citation type="journal article" date="2013" name="Mar. Genomics">
        <title>Expression of sulfatases in Rhodopirellula baltica and the diversity of sulfatases in the genus Rhodopirellula.</title>
        <authorList>
            <person name="Wegner C.E."/>
            <person name="Richter-Heitmann T."/>
            <person name="Klindworth A."/>
            <person name="Klockow C."/>
            <person name="Richter M."/>
            <person name="Achstetter T."/>
            <person name="Glockner F.O."/>
            <person name="Harder J."/>
        </authorList>
    </citation>
    <scope>NUCLEOTIDE SEQUENCE [LARGE SCALE GENOMIC DNA]</scope>
    <source>
        <strain evidence="8 9">SM41</strain>
    </source>
</reference>
<dbReference type="SUPFAM" id="SSF81799">
    <property type="entry name" value="Putative methyltransferase TM0872, insert domain"/>
    <property type="match status" value="1"/>
</dbReference>
<dbReference type="PANTHER" id="PTHR11265">
    <property type="entry name" value="S-ADENOSYL-METHYLTRANSFERASE MRAW"/>
    <property type="match status" value="1"/>
</dbReference>
<keyword evidence="3 6" id="KW-0489">Methyltransferase</keyword>
<dbReference type="Pfam" id="PF01795">
    <property type="entry name" value="Methyltransf_5"/>
    <property type="match status" value="1"/>
</dbReference>
<dbReference type="EC" id="2.1.1.199" evidence="6"/>
<dbReference type="PANTHER" id="PTHR11265:SF0">
    <property type="entry name" value="12S RRNA N4-METHYLCYTIDINE METHYLTRANSFERASE"/>
    <property type="match status" value="1"/>
</dbReference>
<feature type="binding site" evidence="6">
    <location>
        <position position="108"/>
    </location>
    <ligand>
        <name>S-adenosyl-L-methionine</name>
        <dbReference type="ChEBI" id="CHEBI:59789"/>
    </ligand>
</feature>
<dbReference type="EMBL" id="ANOH01000136">
    <property type="protein sequence ID" value="EMI56606.1"/>
    <property type="molecule type" value="Genomic_DNA"/>
</dbReference>
<keyword evidence="9" id="KW-1185">Reference proteome</keyword>
<dbReference type="InterPro" id="IPR023397">
    <property type="entry name" value="SAM-dep_MeTrfase_MraW_recog"/>
</dbReference>
<keyword evidence="6" id="KW-0963">Cytoplasm</keyword>
<comment type="catalytic activity">
    <reaction evidence="6">
        <text>cytidine(1402) in 16S rRNA + S-adenosyl-L-methionine = N(4)-methylcytidine(1402) in 16S rRNA + S-adenosyl-L-homocysteine + H(+)</text>
        <dbReference type="Rhea" id="RHEA:42928"/>
        <dbReference type="Rhea" id="RHEA-COMP:10286"/>
        <dbReference type="Rhea" id="RHEA-COMP:10287"/>
        <dbReference type="ChEBI" id="CHEBI:15378"/>
        <dbReference type="ChEBI" id="CHEBI:57856"/>
        <dbReference type="ChEBI" id="CHEBI:59789"/>
        <dbReference type="ChEBI" id="CHEBI:74506"/>
        <dbReference type="ChEBI" id="CHEBI:82748"/>
        <dbReference type="EC" id="2.1.1.199"/>
    </reaction>
</comment>
<organism evidence="8 9">
    <name type="scientific">Rhodopirellula sallentina SM41</name>
    <dbReference type="NCBI Taxonomy" id="1263870"/>
    <lineage>
        <taxon>Bacteria</taxon>
        <taxon>Pseudomonadati</taxon>
        <taxon>Planctomycetota</taxon>
        <taxon>Planctomycetia</taxon>
        <taxon>Pirellulales</taxon>
        <taxon>Pirellulaceae</taxon>
        <taxon>Rhodopirellula</taxon>
    </lineage>
</organism>
<feature type="binding site" evidence="6">
    <location>
        <position position="52"/>
    </location>
    <ligand>
        <name>S-adenosyl-L-methionine</name>
        <dbReference type="ChEBI" id="CHEBI:59789"/>
    </ligand>
</feature>
<dbReference type="HAMAP" id="MF_01007">
    <property type="entry name" value="16SrRNA_methyltr_H"/>
    <property type="match status" value="1"/>
</dbReference>
<evidence type="ECO:0000256" key="5">
    <source>
        <dbReference type="ARBA" id="ARBA00022691"/>
    </source>
</evidence>
<evidence type="ECO:0000256" key="2">
    <source>
        <dbReference type="ARBA" id="ARBA00022552"/>
    </source>
</evidence>
<name>M5UFH7_9BACT</name>
<dbReference type="InterPro" id="IPR002903">
    <property type="entry name" value="RsmH"/>
</dbReference>
<feature type="binding site" evidence="6">
    <location>
        <begin position="25"/>
        <end position="27"/>
    </location>
    <ligand>
        <name>S-adenosyl-L-methionine</name>
        <dbReference type="ChEBI" id="CHEBI:59789"/>
    </ligand>
</feature>
<sequence>MPFEIVHWVSEANPRTIVDGTYGGGGHTRLLRDVLPDDGASNLPSPLVIGMDRDPSVIQRDDVPGGPGSDPKVELFLGSYEKAPAALAHCDRTHADAFVLDLGLSSDQLADRDRGFSFTLPDAELDLRFDPESDLPAHQWLAFHGEKEIADAIYQFGEERFSRRIARQICLRAKERSPVKTVGDLVEICRRCVPRSKNHDIHPATRTFQALRIVVNDELGILERTLASAADWIAPGGRIAAISFHSLEDRIVKNAFRNDDRWEILTKKPLRPSEEEVRENPRSRSAKLRVAMRKADVSGGLPGRPPL</sequence>
<keyword evidence="2 6" id="KW-0698">rRNA processing</keyword>
<accession>M5UFH7</accession>